<dbReference type="SUPFAM" id="SSF53474">
    <property type="entry name" value="alpha/beta-Hydrolases"/>
    <property type="match status" value="1"/>
</dbReference>
<dbReference type="AlphaFoldDB" id="A0A8J4DQF3"/>
<dbReference type="InterPro" id="IPR000639">
    <property type="entry name" value="Epox_hydrolase-like"/>
</dbReference>
<gene>
    <name evidence="2" type="primary">lipV</name>
    <name evidence="2" type="ORF">Val02_27970</name>
</gene>
<dbReference type="InterPro" id="IPR050228">
    <property type="entry name" value="Carboxylesterase_BioH"/>
</dbReference>
<keyword evidence="3" id="KW-1185">Reference proteome</keyword>
<dbReference type="PANTHER" id="PTHR43194">
    <property type="entry name" value="HYDROLASE ALPHA/BETA FOLD FAMILY"/>
    <property type="match status" value="1"/>
</dbReference>
<evidence type="ECO:0000313" key="2">
    <source>
        <dbReference type="EMBL" id="GIJ45911.1"/>
    </source>
</evidence>
<dbReference type="Gene3D" id="3.40.50.1820">
    <property type="entry name" value="alpha/beta hydrolase"/>
    <property type="match status" value="1"/>
</dbReference>
<dbReference type="GO" id="GO:0003824">
    <property type="term" value="F:catalytic activity"/>
    <property type="evidence" value="ECO:0007669"/>
    <property type="project" value="InterPro"/>
</dbReference>
<dbReference type="EMBL" id="BOPF01000008">
    <property type="protein sequence ID" value="GIJ45911.1"/>
    <property type="molecule type" value="Genomic_DNA"/>
</dbReference>
<dbReference type="InterPro" id="IPR000073">
    <property type="entry name" value="AB_hydrolase_1"/>
</dbReference>
<dbReference type="RefSeq" id="WP_203899442.1">
    <property type="nucleotide sequence ID" value="NZ_BOPF01000008.1"/>
</dbReference>
<reference evidence="2" key="1">
    <citation type="submission" date="2021-01" db="EMBL/GenBank/DDBJ databases">
        <title>Whole genome shotgun sequence of Virgisporangium aliadipatigenens NBRC 105644.</title>
        <authorList>
            <person name="Komaki H."/>
            <person name="Tamura T."/>
        </authorList>
    </citation>
    <scope>NUCLEOTIDE SEQUENCE</scope>
    <source>
        <strain evidence="2">NBRC 105644</strain>
    </source>
</reference>
<dbReference type="PRINTS" id="PR00412">
    <property type="entry name" value="EPOXHYDRLASE"/>
</dbReference>
<proteinExistence type="predicted"/>
<dbReference type="PRINTS" id="PR00111">
    <property type="entry name" value="ABHYDROLASE"/>
</dbReference>
<dbReference type="InterPro" id="IPR029058">
    <property type="entry name" value="AB_hydrolase_fold"/>
</dbReference>
<accession>A0A8J4DQF3</accession>
<sequence length="251" mass="27083">MTLHGYAFGPEGGAPLVALHGVRGFGGRWKRLAELGRRVHGFDLRGHGDSPDVAPWTLEQHTSDVLSTMDVLGLSTVDLVGHSFGGCVAVHVARAAPGRVRRLVLLDPAVGISRRAARDEAAKSLVVPSFGSVEEARADRAVRWPDAQPSFVDDELTGNLVRDATDGRWRPRWRPTVVVTAYSEMARPAVAPPKEVPTLLLRSVSAGVVRPGFLAACARDGDVRVVDVDCGHMVLEARPEETLRHLGDFLD</sequence>
<name>A0A8J4DQF3_9ACTN</name>
<feature type="domain" description="AB hydrolase-1" evidence="1">
    <location>
        <begin position="16"/>
        <end position="243"/>
    </location>
</feature>
<comment type="caution">
    <text evidence="2">The sequence shown here is derived from an EMBL/GenBank/DDBJ whole genome shotgun (WGS) entry which is preliminary data.</text>
</comment>
<dbReference type="Proteomes" id="UP000619260">
    <property type="component" value="Unassembled WGS sequence"/>
</dbReference>
<dbReference type="Pfam" id="PF12697">
    <property type="entry name" value="Abhydrolase_6"/>
    <property type="match status" value="1"/>
</dbReference>
<protein>
    <submittedName>
        <fullName evidence="2">Lipase LipV</fullName>
    </submittedName>
</protein>
<dbReference type="PANTHER" id="PTHR43194:SF2">
    <property type="entry name" value="PEROXISOMAL MEMBRANE PROTEIN LPX1"/>
    <property type="match status" value="1"/>
</dbReference>
<evidence type="ECO:0000313" key="3">
    <source>
        <dbReference type="Proteomes" id="UP000619260"/>
    </source>
</evidence>
<evidence type="ECO:0000259" key="1">
    <source>
        <dbReference type="Pfam" id="PF12697"/>
    </source>
</evidence>
<organism evidence="2 3">
    <name type="scientific">Virgisporangium aliadipatigenens</name>
    <dbReference type="NCBI Taxonomy" id="741659"/>
    <lineage>
        <taxon>Bacteria</taxon>
        <taxon>Bacillati</taxon>
        <taxon>Actinomycetota</taxon>
        <taxon>Actinomycetes</taxon>
        <taxon>Micromonosporales</taxon>
        <taxon>Micromonosporaceae</taxon>
        <taxon>Virgisporangium</taxon>
    </lineage>
</organism>